<evidence type="ECO:0000313" key="1">
    <source>
        <dbReference type="EMBL" id="KAK3076618.1"/>
    </source>
</evidence>
<evidence type="ECO:0000313" key="2">
    <source>
        <dbReference type="Proteomes" id="UP001186974"/>
    </source>
</evidence>
<name>A0ACC3DJ15_9PEZI</name>
<protein>
    <submittedName>
        <fullName evidence="1">Uncharacterized protein</fullName>
    </submittedName>
</protein>
<dbReference type="EMBL" id="JAWDJW010003758">
    <property type="protein sequence ID" value="KAK3076618.1"/>
    <property type="molecule type" value="Genomic_DNA"/>
</dbReference>
<accession>A0ACC3DJ15</accession>
<gene>
    <name evidence="1" type="ORF">LTS18_012524</name>
</gene>
<comment type="caution">
    <text evidence="1">The sequence shown here is derived from an EMBL/GenBank/DDBJ whole genome shotgun (WGS) entry which is preliminary data.</text>
</comment>
<keyword evidence="2" id="KW-1185">Reference proteome</keyword>
<organism evidence="1 2">
    <name type="scientific">Coniosporium uncinatum</name>
    <dbReference type="NCBI Taxonomy" id="93489"/>
    <lineage>
        <taxon>Eukaryota</taxon>
        <taxon>Fungi</taxon>
        <taxon>Dikarya</taxon>
        <taxon>Ascomycota</taxon>
        <taxon>Pezizomycotina</taxon>
        <taxon>Dothideomycetes</taxon>
        <taxon>Dothideomycetes incertae sedis</taxon>
        <taxon>Coniosporium</taxon>
    </lineage>
</organism>
<proteinExistence type="predicted"/>
<sequence>MARCSAAKAQKNPKNNFMAPGDPYPQVEYGPKELPAASQAGEPTMSSSAPSKLSPTSYSSLKSHLEQFSYPVSPPGKSHDPTLTALIADIALHPTLEAALHLLNADLPSAHFLVRHMSSHPAVEGMLLHAILHRIEGDYDNNRAWGRDVAAKDAHELEGSGVLVAIYPPVTPGEKDTMTVRERAAYASACFLRLTDDVEAFCRGGKGDRGMLEGRCKEEMKRVMKWCEGKFGTGRWVDASEAWVRPSQEVRDMGNDMVSGDKGWRKF</sequence>
<dbReference type="Proteomes" id="UP001186974">
    <property type="component" value="Unassembled WGS sequence"/>
</dbReference>
<reference evidence="1" key="1">
    <citation type="submission" date="2024-09" db="EMBL/GenBank/DDBJ databases">
        <title>Black Yeasts Isolated from many extreme environments.</title>
        <authorList>
            <person name="Coleine C."/>
            <person name="Stajich J.E."/>
            <person name="Selbmann L."/>
        </authorList>
    </citation>
    <scope>NUCLEOTIDE SEQUENCE</scope>
    <source>
        <strain evidence="1">CCFEE 5737</strain>
    </source>
</reference>